<dbReference type="AlphaFoldDB" id="A0A844Z491"/>
<dbReference type="OrthoDB" id="7063485at2"/>
<gene>
    <name evidence="2" type="ORF">GRI35_09020</name>
</gene>
<evidence type="ECO:0008006" key="4">
    <source>
        <dbReference type="Google" id="ProtNLM"/>
    </source>
</evidence>
<dbReference type="Proteomes" id="UP000460290">
    <property type="component" value="Unassembled WGS sequence"/>
</dbReference>
<proteinExistence type="predicted"/>
<name>A0A844Z491_9SPHN</name>
<accession>A0A844Z491</accession>
<evidence type="ECO:0000313" key="2">
    <source>
        <dbReference type="EMBL" id="MXO83501.1"/>
    </source>
</evidence>
<organism evidence="2 3">
    <name type="scientific">Pontixanthobacter aestiaquae</name>
    <dbReference type="NCBI Taxonomy" id="1509367"/>
    <lineage>
        <taxon>Bacteria</taxon>
        <taxon>Pseudomonadati</taxon>
        <taxon>Pseudomonadota</taxon>
        <taxon>Alphaproteobacteria</taxon>
        <taxon>Sphingomonadales</taxon>
        <taxon>Erythrobacteraceae</taxon>
        <taxon>Pontixanthobacter</taxon>
    </lineage>
</organism>
<dbReference type="EMBL" id="WTYZ01000001">
    <property type="protein sequence ID" value="MXO83501.1"/>
    <property type="molecule type" value="Genomic_DNA"/>
</dbReference>
<keyword evidence="1" id="KW-0732">Signal</keyword>
<evidence type="ECO:0000256" key="1">
    <source>
        <dbReference type="SAM" id="SignalP"/>
    </source>
</evidence>
<feature type="chain" id="PRO_5032771728" description="Lipoprotein" evidence="1">
    <location>
        <begin position="25"/>
        <end position="249"/>
    </location>
</feature>
<comment type="caution">
    <text evidence="2">The sequence shown here is derived from an EMBL/GenBank/DDBJ whole genome shotgun (WGS) entry which is preliminary data.</text>
</comment>
<keyword evidence="3" id="KW-1185">Reference proteome</keyword>
<feature type="signal peptide" evidence="1">
    <location>
        <begin position="1"/>
        <end position="24"/>
    </location>
</feature>
<evidence type="ECO:0000313" key="3">
    <source>
        <dbReference type="Proteomes" id="UP000460290"/>
    </source>
</evidence>
<dbReference type="RefSeq" id="WP_160613848.1">
    <property type="nucleotide sequence ID" value="NZ_JAUFQM010000001.1"/>
</dbReference>
<reference evidence="2 3" key="1">
    <citation type="submission" date="2019-12" db="EMBL/GenBank/DDBJ databases">
        <title>Genomic-based taxomic classification of the family Erythrobacteraceae.</title>
        <authorList>
            <person name="Xu L."/>
        </authorList>
    </citation>
    <scope>NUCLEOTIDE SEQUENCE [LARGE SCALE GENOMIC DNA]</scope>
    <source>
        <strain evidence="2 3">KCTC 42006</strain>
    </source>
</reference>
<sequence length="249" mass="25500">MTFYPNLLRPLLATAAVISLGACSAEPDMDKADMEPVAQTDGEAAAIAAALDAGDFMDLTLGAKIVGPQGPEVTGTLDTAEGSFADIRSYVACPDGMDPCDPKTAPEGTIFTYVHVVYPGEDNDPDSGSGDGNDSSDIERASAFKMLRPAHGFTGVVGYSKGEALAAVGAKADVVVTCKDGALIWSVEAGGGGDQWEQAEPLTFYWQSTLPPAGPAPAYAIDANYTEAKGSGPYPAAKEGVPNACIKSG</sequence>
<protein>
    <recommendedName>
        <fullName evidence="4">Lipoprotein</fullName>
    </recommendedName>
</protein>